<sequence>MKFQFSKFLLAICVILAFSAAGVGIALRNIWFILVAFLIGFALMGFGISLKKKESK</sequence>
<evidence type="ECO:0000256" key="1">
    <source>
        <dbReference type="SAM" id="Phobius"/>
    </source>
</evidence>
<accession>A0A1M7MBH5</accession>
<keyword evidence="1" id="KW-0812">Transmembrane</keyword>
<proteinExistence type="predicted"/>
<dbReference type="EMBL" id="FRCZ01000002">
    <property type="protein sequence ID" value="SHM88149.1"/>
    <property type="molecule type" value="Genomic_DNA"/>
</dbReference>
<keyword evidence="1" id="KW-0472">Membrane</keyword>
<dbReference type="RefSeq" id="WP_170862650.1">
    <property type="nucleotide sequence ID" value="NZ_FRCZ01000002.1"/>
</dbReference>
<organism evidence="2 3">
    <name type="scientific">Gracilibacillus kekensis</name>
    <dbReference type="NCBI Taxonomy" id="1027249"/>
    <lineage>
        <taxon>Bacteria</taxon>
        <taxon>Bacillati</taxon>
        <taxon>Bacillota</taxon>
        <taxon>Bacilli</taxon>
        <taxon>Bacillales</taxon>
        <taxon>Bacillaceae</taxon>
        <taxon>Gracilibacillus</taxon>
    </lineage>
</organism>
<gene>
    <name evidence="2" type="ORF">SAMN05216179_1147</name>
</gene>
<dbReference type="AlphaFoldDB" id="A0A1M7MBH5"/>
<reference evidence="2 3" key="1">
    <citation type="submission" date="2016-11" db="EMBL/GenBank/DDBJ databases">
        <authorList>
            <person name="Jaros S."/>
            <person name="Januszkiewicz K."/>
            <person name="Wedrychowicz H."/>
        </authorList>
    </citation>
    <scope>NUCLEOTIDE SEQUENCE [LARGE SCALE GENOMIC DNA]</scope>
    <source>
        <strain evidence="2 3">CGMCC 1.10681</strain>
    </source>
</reference>
<evidence type="ECO:0000313" key="3">
    <source>
        <dbReference type="Proteomes" id="UP000184184"/>
    </source>
</evidence>
<dbReference type="Proteomes" id="UP000184184">
    <property type="component" value="Unassembled WGS sequence"/>
</dbReference>
<name>A0A1M7MBH5_9BACI</name>
<keyword evidence="3" id="KW-1185">Reference proteome</keyword>
<feature type="transmembrane region" description="Helical" evidence="1">
    <location>
        <begin position="30"/>
        <end position="50"/>
    </location>
</feature>
<keyword evidence="1" id="KW-1133">Transmembrane helix</keyword>
<evidence type="ECO:0000313" key="2">
    <source>
        <dbReference type="EMBL" id="SHM88149.1"/>
    </source>
</evidence>
<protein>
    <submittedName>
        <fullName evidence="2">Uncharacterized protein</fullName>
    </submittedName>
</protein>